<evidence type="ECO:0000313" key="5">
    <source>
        <dbReference type="Proteomes" id="UP000182771"/>
    </source>
</evidence>
<dbReference type="PANTHER" id="PTHR30469:SF33">
    <property type="entry name" value="SLR1207 PROTEIN"/>
    <property type="match status" value="1"/>
</dbReference>
<accession>A0A1H2Z7R9</accession>
<reference evidence="4 5" key="1">
    <citation type="submission" date="2016-10" db="EMBL/GenBank/DDBJ databases">
        <authorList>
            <person name="Varghese N."/>
            <person name="Submissions S."/>
        </authorList>
    </citation>
    <scope>NUCLEOTIDE SEQUENCE [LARGE SCALE GENOMIC DNA]</scope>
    <source>
        <strain evidence="4 5">DSM 11449</strain>
    </source>
</reference>
<comment type="similarity">
    <text evidence="1">Belongs to the membrane fusion protein (MFP) (TC 8.A.1) family.</text>
</comment>
<keyword evidence="5" id="KW-1185">Reference proteome</keyword>
<evidence type="ECO:0000259" key="3">
    <source>
        <dbReference type="Pfam" id="PF25975"/>
    </source>
</evidence>
<dbReference type="OrthoDB" id="9809068at2"/>
<dbReference type="GO" id="GO:1990281">
    <property type="term" value="C:efflux pump complex"/>
    <property type="evidence" value="ECO:0007669"/>
    <property type="project" value="TreeGrafter"/>
</dbReference>
<dbReference type="EMBL" id="FNND01000009">
    <property type="protein sequence ID" value="SDX13381.1"/>
    <property type="molecule type" value="Genomic_DNA"/>
</dbReference>
<dbReference type="NCBIfam" id="TIGR01730">
    <property type="entry name" value="RND_mfp"/>
    <property type="match status" value="1"/>
</dbReference>
<sequence length="359" mass="39607">MKRKKKLFIFLAIVLVGVVAFLWLNSSKAQVEMPSVSIANRDIKEEIYIPGNVYPVKEIELKSQLSGVLDKIFVKIGDVVQEGSPVASISLVPSTLELERLENNVKMAQINFDAAKLSYERSKKLYQAQTISQANMETAEREYGTAKEQLLSAQNQLAIQKTGKVIGKSETSNIVKSSISGTVIDLPLQEGASVIERNTLNSGITVAILAKMGEFVFRTQLAEQYLENIHLGDSISLAFNAYKDLKATAKITKISSKGTLENGIMKYTLEAEFPVNAQMPVIRSGYSATAEIILNSKKNVPSIEEKYIGYKNDSTYVWVKNGATLEKKYIELGISDGKYTEVTKGLTTNDKIVQNDSAQ</sequence>
<dbReference type="SUPFAM" id="SSF111369">
    <property type="entry name" value="HlyD-like secretion proteins"/>
    <property type="match status" value="1"/>
</dbReference>
<protein>
    <submittedName>
        <fullName evidence="4">HlyD family secretion protein</fullName>
    </submittedName>
</protein>
<dbReference type="Gene3D" id="1.10.287.470">
    <property type="entry name" value="Helix hairpin bin"/>
    <property type="match status" value="1"/>
</dbReference>
<name>A0A1H2Z7R9_9FLAO</name>
<evidence type="ECO:0000313" key="4">
    <source>
        <dbReference type="EMBL" id="SDX13381.1"/>
    </source>
</evidence>
<proteinExistence type="inferred from homology"/>
<dbReference type="Gene3D" id="2.40.420.20">
    <property type="match status" value="1"/>
</dbReference>
<dbReference type="PANTHER" id="PTHR30469">
    <property type="entry name" value="MULTIDRUG RESISTANCE PROTEIN MDTA"/>
    <property type="match status" value="1"/>
</dbReference>
<gene>
    <name evidence="4" type="ORF">SAMN05444420_10942</name>
</gene>
<dbReference type="Gene3D" id="2.40.50.100">
    <property type="match status" value="1"/>
</dbReference>
<dbReference type="GO" id="GO:0015562">
    <property type="term" value="F:efflux transmembrane transporter activity"/>
    <property type="evidence" value="ECO:0007669"/>
    <property type="project" value="TreeGrafter"/>
</dbReference>
<dbReference type="GeneID" id="85018160"/>
<feature type="coiled-coil region" evidence="2">
    <location>
        <begin position="98"/>
        <end position="156"/>
    </location>
</feature>
<dbReference type="RefSeq" id="WP_016419301.1">
    <property type="nucleotide sequence ID" value="NZ_CAJPRD010000027.1"/>
</dbReference>
<feature type="domain" description="CzcB-like C-terminal circularly permuted SH3-like" evidence="3">
    <location>
        <begin position="312"/>
        <end position="357"/>
    </location>
</feature>
<evidence type="ECO:0000256" key="1">
    <source>
        <dbReference type="ARBA" id="ARBA00009477"/>
    </source>
</evidence>
<dbReference type="Proteomes" id="UP000182771">
    <property type="component" value="Unassembled WGS sequence"/>
</dbReference>
<dbReference type="Pfam" id="PF25975">
    <property type="entry name" value="CzcB_C"/>
    <property type="match status" value="1"/>
</dbReference>
<dbReference type="AlphaFoldDB" id="A0A1H2Z7R9"/>
<evidence type="ECO:0000256" key="2">
    <source>
        <dbReference type="SAM" id="Coils"/>
    </source>
</evidence>
<dbReference type="InterPro" id="IPR058649">
    <property type="entry name" value="CzcB_C"/>
</dbReference>
<dbReference type="Gene3D" id="2.40.30.170">
    <property type="match status" value="1"/>
</dbReference>
<dbReference type="InterPro" id="IPR006143">
    <property type="entry name" value="RND_pump_MFP"/>
</dbReference>
<comment type="caution">
    <text evidence="4">The sequence shown here is derived from an EMBL/GenBank/DDBJ whole genome shotgun (WGS) entry which is preliminary data.</text>
</comment>
<keyword evidence="2" id="KW-0175">Coiled coil</keyword>
<organism evidence="4 5">
    <name type="scientific">Capnocytophaga granulosa</name>
    <dbReference type="NCBI Taxonomy" id="45242"/>
    <lineage>
        <taxon>Bacteria</taxon>
        <taxon>Pseudomonadati</taxon>
        <taxon>Bacteroidota</taxon>
        <taxon>Flavobacteriia</taxon>
        <taxon>Flavobacteriales</taxon>
        <taxon>Flavobacteriaceae</taxon>
        <taxon>Capnocytophaga</taxon>
    </lineage>
</organism>